<reference evidence="7 8" key="1">
    <citation type="submission" date="2016-10" db="EMBL/GenBank/DDBJ databases">
        <authorList>
            <person name="de Groot N.N."/>
        </authorList>
    </citation>
    <scope>NUCLEOTIDE SEQUENCE [LARGE SCALE GENOMIC DNA]</scope>
    <source>
        <strain evidence="7 8">ATCC 700224</strain>
    </source>
</reference>
<keyword evidence="8" id="KW-1185">Reference proteome</keyword>
<feature type="transmembrane region" description="Helical" evidence="6">
    <location>
        <begin position="263"/>
        <end position="283"/>
    </location>
</feature>
<dbReference type="EMBL" id="FNAP01000008">
    <property type="protein sequence ID" value="SDE55748.1"/>
    <property type="molecule type" value="Genomic_DNA"/>
</dbReference>
<feature type="transmembrane region" description="Helical" evidence="6">
    <location>
        <begin position="32"/>
        <end position="53"/>
    </location>
</feature>
<dbReference type="Pfam" id="PF01594">
    <property type="entry name" value="AI-2E_transport"/>
    <property type="match status" value="1"/>
</dbReference>
<dbReference type="STRING" id="69960.SAMN05421720_10861"/>
<dbReference type="GO" id="GO:0016020">
    <property type="term" value="C:membrane"/>
    <property type="evidence" value="ECO:0007669"/>
    <property type="project" value="UniProtKB-SubCell"/>
</dbReference>
<evidence type="ECO:0000256" key="3">
    <source>
        <dbReference type="ARBA" id="ARBA00022692"/>
    </source>
</evidence>
<feature type="transmembrane region" description="Helical" evidence="6">
    <location>
        <begin position="7"/>
        <end position="26"/>
    </location>
</feature>
<organism evidence="7 8">
    <name type="scientific">Rhodospira trueperi</name>
    <dbReference type="NCBI Taxonomy" id="69960"/>
    <lineage>
        <taxon>Bacteria</taxon>
        <taxon>Pseudomonadati</taxon>
        <taxon>Pseudomonadota</taxon>
        <taxon>Alphaproteobacteria</taxon>
        <taxon>Rhodospirillales</taxon>
        <taxon>Rhodospirillaceae</taxon>
        <taxon>Rhodospira</taxon>
    </lineage>
</organism>
<proteinExistence type="inferred from homology"/>
<feature type="transmembrane region" description="Helical" evidence="6">
    <location>
        <begin position="140"/>
        <end position="163"/>
    </location>
</feature>
<protein>
    <submittedName>
        <fullName evidence="7">Predicted PurR-regulated permease PerM</fullName>
    </submittedName>
</protein>
<evidence type="ECO:0000313" key="7">
    <source>
        <dbReference type="EMBL" id="SDE55748.1"/>
    </source>
</evidence>
<comment type="similarity">
    <text evidence="2">Belongs to the autoinducer-2 exporter (AI-2E) (TC 2.A.86) family.</text>
</comment>
<evidence type="ECO:0000256" key="4">
    <source>
        <dbReference type="ARBA" id="ARBA00022989"/>
    </source>
</evidence>
<evidence type="ECO:0000256" key="6">
    <source>
        <dbReference type="SAM" id="Phobius"/>
    </source>
</evidence>
<dbReference type="InterPro" id="IPR002549">
    <property type="entry name" value="AI-2E-like"/>
</dbReference>
<keyword evidence="4 6" id="KW-1133">Transmembrane helix</keyword>
<keyword evidence="5 6" id="KW-0472">Membrane</keyword>
<dbReference type="RefSeq" id="WP_092786410.1">
    <property type="nucleotide sequence ID" value="NZ_FNAP01000008.1"/>
</dbReference>
<evidence type="ECO:0000256" key="1">
    <source>
        <dbReference type="ARBA" id="ARBA00004141"/>
    </source>
</evidence>
<feature type="transmembrane region" description="Helical" evidence="6">
    <location>
        <begin position="227"/>
        <end position="256"/>
    </location>
</feature>
<gene>
    <name evidence="7" type="ORF">SAMN05421720_10861</name>
</gene>
<keyword evidence="3 6" id="KW-0812">Transmembrane</keyword>
<dbReference type="PANTHER" id="PTHR21716:SF64">
    <property type="entry name" value="AI-2 TRANSPORT PROTEIN TQSA"/>
    <property type="match status" value="1"/>
</dbReference>
<sequence length="351" mass="37481">MKRGGVLRSMAGALWFGVVVLIGSILVLGKDILVPLAIALLVWHLINALDEGIAKVPGVGSRLPGWVRLSLAFAAIGLLLYLFGRLATQNIVEVTQAAPEYKAKLNAVVHDVAASIGFDQAIDLETMIRQIPIEEVVPDIAGAVSALVGQAGLVLVYVLFLLLEQRRFGDKLRALLPHPGREAQARALLGRIQNDIKTYVWIKTVTSAATGAVSYAVLMVVGVDYAAFWAVVIFLLNYIPTIGSMLGVAFPALLALVQFDTPVNALVVTGVLGAVQFTIGNIIEPRLMGHSLNLSPLVVILSLVVWGSIWGVVGMFLCVPLTGIIMIVMSNVPATRPIAILLSSDGHIHER</sequence>
<evidence type="ECO:0000313" key="8">
    <source>
        <dbReference type="Proteomes" id="UP000199412"/>
    </source>
</evidence>
<comment type="subcellular location">
    <subcellularLocation>
        <location evidence="1">Membrane</location>
        <topology evidence="1">Multi-pass membrane protein</topology>
    </subcellularLocation>
</comment>
<dbReference type="Proteomes" id="UP000199412">
    <property type="component" value="Unassembled WGS sequence"/>
</dbReference>
<dbReference type="GO" id="GO:0055085">
    <property type="term" value="P:transmembrane transport"/>
    <property type="evidence" value="ECO:0007669"/>
    <property type="project" value="TreeGrafter"/>
</dbReference>
<feature type="transmembrane region" description="Helical" evidence="6">
    <location>
        <begin position="303"/>
        <end position="328"/>
    </location>
</feature>
<feature type="transmembrane region" description="Helical" evidence="6">
    <location>
        <begin position="65"/>
        <end position="84"/>
    </location>
</feature>
<evidence type="ECO:0000256" key="2">
    <source>
        <dbReference type="ARBA" id="ARBA00009773"/>
    </source>
</evidence>
<dbReference type="AlphaFoldDB" id="A0A1G7DWA3"/>
<dbReference type="OrthoDB" id="9799225at2"/>
<feature type="transmembrane region" description="Helical" evidence="6">
    <location>
        <begin position="200"/>
        <end position="221"/>
    </location>
</feature>
<evidence type="ECO:0000256" key="5">
    <source>
        <dbReference type="ARBA" id="ARBA00023136"/>
    </source>
</evidence>
<accession>A0A1G7DWA3</accession>
<dbReference type="PANTHER" id="PTHR21716">
    <property type="entry name" value="TRANSMEMBRANE PROTEIN"/>
    <property type="match status" value="1"/>
</dbReference>
<name>A0A1G7DWA3_9PROT</name>